<gene>
    <name evidence="12 13 14 15 16 17" type="primary">LOC105050815</name>
</gene>
<dbReference type="Pfam" id="PF13639">
    <property type="entry name" value="zf-RING_2"/>
    <property type="match status" value="1"/>
</dbReference>
<keyword evidence="11" id="KW-1185">Reference proteome</keyword>
<dbReference type="InterPro" id="IPR013083">
    <property type="entry name" value="Znf_RING/FYVE/PHD"/>
</dbReference>
<dbReference type="RefSeq" id="XP_010929287.1">
    <property type="nucleotide sequence ID" value="XM_010930985.3"/>
</dbReference>
<dbReference type="AlphaFoldDB" id="A0A6J0PM80"/>
<dbReference type="RefSeq" id="XP_019708151.1">
    <property type="nucleotide sequence ID" value="XM_019852592.2"/>
</dbReference>
<keyword evidence="3" id="KW-0808">Transferase</keyword>
<feature type="region of interest" description="Disordered" evidence="9">
    <location>
        <begin position="254"/>
        <end position="325"/>
    </location>
</feature>
<feature type="region of interest" description="Disordered" evidence="9">
    <location>
        <begin position="357"/>
        <end position="398"/>
    </location>
</feature>
<feature type="region of interest" description="Disordered" evidence="9">
    <location>
        <begin position="94"/>
        <end position="125"/>
    </location>
</feature>
<dbReference type="RefSeq" id="XP_010929285.1">
    <property type="nucleotide sequence ID" value="XM_010930983.3"/>
</dbReference>
<dbReference type="PANTHER" id="PTHR22937">
    <property type="entry name" value="E3 UBIQUITIN-PROTEIN LIGASE RNF165"/>
    <property type="match status" value="1"/>
</dbReference>
<dbReference type="RefSeq" id="XP_019708152.1">
    <property type="nucleotide sequence ID" value="XM_019852593.2"/>
</dbReference>
<evidence type="ECO:0000256" key="7">
    <source>
        <dbReference type="ARBA" id="ARBA00022833"/>
    </source>
</evidence>
<feature type="compositionally biased region" description="Polar residues" evidence="9">
    <location>
        <begin position="265"/>
        <end position="284"/>
    </location>
</feature>
<dbReference type="OrthoDB" id="8062037at2759"/>
<evidence type="ECO:0000256" key="2">
    <source>
        <dbReference type="ARBA" id="ARBA00012483"/>
    </source>
</evidence>
<evidence type="ECO:0000256" key="4">
    <source>
        <dbReference type="ARBA" id="ARBA00022723"/>
    </source>
</evidence>
<evidence type="ECO:0000256" key="9">
    <source>
        <dbReference type="SAM" id="MobiDB-lite"/>
    </source>
</evidence>
<evidence type="ECO:0000256" key="1">
    <source>
        <dbReference type="ARBA" id="ARBA00000900"/>
    </source>
</evidence>
<evidence type="ECO:0000313" key="17">
    <source>
        <dbReference type="RefSeq" id="XP_029122132.1"/>
    </source>
</evidence>
<dbReference type="GO" id="GO:0008270">
    <property type="term" value="F:zinc ion binding"/>
    <property type="evidence" value="ECO:0007669"/>
    <property type="project" value="UniProtKB-KW"/>
</dbReference>
<dbReference type="GO" id="GO:0061630">
    <property type="term" value="F:ubiquitin protein ligase activity"/>
    <property type="evidence" value="ECO:0007669"/>
    <property type="project" value="UniProtKB-EC"/>
</dbReference>
<reference evidence="12 13" key="1">
    <citation type="submission" date="2025-04" db="UniProtKB">
        <authorList>
            <consortium name="RefSeq"/>
        </authorList>
    </citation>
    <scope>IDENTIFICATION</scope>
</reference>
<evidence type="ECO:0000259" key="10">
    <source>
        <dbReference type="PROSITE" id="PS50089"/>
    </source>
</evidence>
<dbReference type="Proteomes" id="UP000504607">
    <property type="component" value="Chromosome 8"/>
</dbReference>
<feature type="compositionally biased region" description="Polar residues" evidence="9">
    <location>
        <begin position="109"/>
        <end position="125"/>
    </location>
</feature>
<accession>A0A6J0PM80</accession>
<dbReference type="SMART" id="SM00184">
    <property type="entry name" value="RING"/>
    <property type="match status" value="1"/>
</dbReference>
<evidence type="ECO:0000313" key="16">
    <source>
        <dbReference type="RefSeq" id="XP_029122131.1"/>
    </source>
</evidence>
<keyword evidence="5 8" id="KW-0863">Zinc-finger</keyword>
<evidence type="ECO:0000313" key="11">
    <source>
        <dbReference type="Proteomes" id="UP000504607"/>
    </source>
</evidence>
<evidence type="ECO:0000313" key="12">
    <source>
        <dbReference type="RefSeq" id="XP_010929285.1"/>
    </source>
</evidence>
<organism evidence="11 15">
    <name type="scientific">Elaeis guineensis var. tenera</name>
    <name type="common">Oil palm</name>
    <dbReference type="NCBI Taxonomy" id="51953"/>
    <lineage>
        <taxon>Eukaryota</taxon>
        <taxon>Viridiplantae</taxon>
        <taxon>Streptophyta</taxon>
        <taxon>Embryophyta</taxon>
        <taxon>Tracheophyta</taxon>
        <taxon>Spermatophyta</taxon>
        <taxon>Magnoliopsida</taxon>
        <taxon>Liliopsida</taxon>
        <taxon>Arecaceae</taxon>
        <taxon>Arecoideae</taxon>
        <taxon>Cocoseae</taxon>
        <taxon>Elaeidinae</taxon>
        <taxon>Elaeis</taxon>
    </lineage>
</organism>
<dbReference type="Gene3D" id="3.30.40.10">
    <property type="entry name" value="Zinc/RING finger domain, C3HC4 (zinc finger)"/>
    <property type="match status" value="1"/>
</dbReference>
<keyword evidence="7" id="KW-0862">Zinc</keyword>
<evidence type="ECO:0000313" key="14">
    <source>
        <dbReference type="RefSeq" id="XP_019708151.1"/>
    </source>
</evidence>
<name>A0A6J0PM80_ELAGV</name>
<feature type="region of interest" description="Disordered" evidence="9">
    <location>
        <begin position="164"/>
        <end position="198"/>
    </location>
</feature>
<dbReference type="PANTHER" id="PTHR22937:SF136">
    <property type="entry name" value="RING-TYPE E3 UBIQUITIN TRANSFERASE"/>
    <property type="match status" value="1"/>
</dbReference>
<dbReference type="RefSeq" id="XP_029122132.1">
    <property type="nucleotide sequence ID" value="XM_029266299.1"/>
</dbReference>
<keyword evidence="6" id="KW-0833">Ubl conjugation pathway</keyword>
<sequence>MDEFVVEKAAGGHDFSRKGSGIVFIDQNHEDRSIQDCDRLGCSTSLNSMKGTQIGDLEKARYVKATFCSASDKTIAGSSSKSLSSYSSYQKSFHERQKQTLQREKVKAESSNTQGNIGDSEGSNTQHFIDKSWELEDSECSKSNPTKVGIQMLLPDLPILERVSTNRSDSPGRCTIASSSKSHDQINHNFGSGNQTVSSRSFYRHSTYASRNFGNAASPAPQGLGIEAHKCGLKSLICTSVSDVLPSVSEFSRGANSAAKDEGTSGPSTGRYSGSTHTGISGLSRSLPEHRIHRQTLLNIRSRPSSRDEAASVRTRVTSTGDARTRLSEQGVGNTLPVHEPVVIAPPQQNQVSISDADLETSSRSTSTELPNVSLNSSEHRGSSSRTARSRMVSCPEDGSTNILQGSLGDRGSYRRFNMDRIDEVLLALERIERGEELTPEQLSVLETTLFSAGVSFSDRHRDMRMDIDNMSYEELLALEEKMGTVNTGLSKDQLSECLKRSLYTPASEVSGITGSGDDTKCSICQEEYVSEEEVGNLTCEHRYHVACIHQWLGLKNWCPICKGSAITP</sequence>
<evidence type="ECO:0000256" key="6">
    <source>
        <dbReference type="ARBA" id="ARBA00022786"/>
    </source>
</evidence>
<dbReference type="EC" id="2.3.2.27" evidence="2"/>
<comment type="catalytic activity">
    <reaction evidence="1">
        <text>S-ubiquitinyl-[E2 ubiquitin-conjugating enzyme]-L-cysteine + [acceptor protein]-L-lysine = [E2 ubiquitin-conjugating enzyme]-L-cysteine + N(6)-ubiquitinyl-[acceptor protein]-L-lysine.</text>
        <dbReference type="EC" id="2.3.2.27"/>
    </reaction>
</comment>
<feature type="compositionally biased region" description="Basic and acidic residues" evidence="9">
    <location>
        <begin position="94"/>
        <end position="108"/>
    </location>
</feature>
<dbReference type="SUPFAM" id="SSF57850">
    <property type="entry name" value="RING/U-box"/>
    <property type="match status" value="1"/>
</dbReference>
<protein>
    <recommendedName>
        <fullName evidence="2">RING-type E3 ubiquitin transferase</fullName>
        <ecNumber evidence="2">2.3.2.27</ecNumber>
    </recommendedName>
</protein>
<feature type="domain" description="RING-type" evidence="10">
    <location>
        <begin position="522"/>
        <end position="563"/>
    </location>
</feature>
<keyword evidence="4" id="KW-0479">Metal-binding</keyword>
<evidence type="ECO:0000256" key="3">
    <source>
        <dbReference type="ARBA" id="ARBA00022679"/>
    </source>
</evidence>
<dbReference type="RefSeq" id="XP_029122131.1">
    <property type="nucleotide sequence ID" value="XM_029266298.1"/>
</dbReference>
<evidence type="ECO:0000256" key="8">
    <source>
        <dbReference type="PROSITE-ProRule" id="PRU00175"/>
    </source>
</evidence>
<proteinExistence type="predicted"/>
<feature type="compositionally biased region" description="Polar residues" evidence="9">
    <location>
        <begin position="187"/>
        <end position="198"/>
    </location>
</feature>
<dbReference type="PROSITE" id="PS50089">
    <property type="entry name" value="ZF_RING_2"/>
    <property type="match status" value="1"/>
</dbReference>
<evidence type="ECO:0000313" key="15">
    <source>
        <dbReference type="RefSeq" id="XP_019708152.1"/>
    </source>
</evidence>
<evidence type="ECO:0000313" key="13">
    <source>
        <dbReference type="RefSeq" id="XP_010929287.1"/>
    </source>
</evidence>
<evidence type="ECO:0000256" key="5">
    <source>
        <dbReference type="ARBA" id="ARBA00022771"/>
    </source>
</evidence>
<dbReference type="InterPro" id="IPR001841">
    <property type="entry name" value="Znf_RING"/>
</dbReference>
<dbReference type="InterPro" id="IPR045191">
    <property type="entry name" value="MBR1/2-like"/>
</dbReference>